<reference evidence="2" key="1">
    <citation type="submission" date="2020-05" db="EMBL/GenBank/DDBJ databases">
        <title>Phylogenomic resolution of chytrid fungi.</title>
        <authorList>
            <person name="Stajich J.E."/>
            <person name="Amses K."/>
            <person name="Simmons R."/>
            <person name="Seto K."/>
            <person name="Myers J."/>
            <person name="Bonds A."/>
            <person name="Quandt C.A."/>
            <person name="Barry K."/>
            <person name="Liu P."/>
            <person name="Grigoriev I."/>
            <person name="Longcore J.E."/>
            <person name="James T.Y."/>
        </authorList>
    </citation>
    <scope>NUCLEOTIDE SEQUENCE</scope>
    <source>
        <strain evidence="2">JEL0318</strain>
    </source>
</reference>
<feature type="compositionally biased region" description="Basic and acidic residues" evidence="1">
    <location>
        <begin position="454"/>
        <end position="466"/>
    </location>
</feature>
<dbReference type="AlphaFoldDB" id="A0AAD5S970"/>
<keyword evidence="3" id="KW-1185">Reference proteome</keyword>
<feature type="compositionally biased region" description="Acidic residues" evidence="1">
    <location>
        <begin position="376"/>
        <end position="386"/>
    </location>
</feature>
<feature type="compositionally biased region" description="Basic and acidic residues" evidence="1">
    <location>
        <begin position="514"/>
        <end position="525"/>
    </location>
</feature>
<sequence length="525" mass="57374">MSDPAPKASPKPPQPQPYPSSIPTATHKSPRIPVSVPTTSTNDSDSKPNASNPAPIEPPTIRPQVLFPRPTISGTDSLDSSENPFYEHGPATPQKSLKQLSRASSGGRSGSHLPVPVGKQATGSSKLEDVLLAERSPLVPQNQAPRKRDVTPQQSLKLLSRITPPVNPTTHPLPPQPLFSTIMRKSTTTDPSDPFTIIDSSTPKPDPSTTRTDRTAATFSFLDDERPPEGFDFDLASANKTFRNRGGIKSLKLSEDSLFGNEGLEKEEEVIGHDGGIYQAGGVDEDVMGMEEDVVAANEDTENQEGLVTYDEEQQEEPMNEDSRGWSCESVDLRVTSPLRRFRKLGSEEAFGEHLQDSAMHGGLEGSFAVPSASELEQEEEEEEDVVIGNEDAFVAIADSKACDSMGMFEGEEGEEEEEEGGNEIVPPTDGEYLLSLPSENNALDADLSFNDDEYSHEYDDSDLIHQSHQSIDLTHSSSIELDDGVESDNDTRHEEDEDVRPSASHSHFLETMSPEKREIKNQLE</sequence>
<evidence type="ECO:0000313" key="3">
    <source>
        <dbReference type="Proteomes" id="UP001212841"/>
    </source>
</evidence>
<feature type="region of interest" description="Disordered" evidence="1">
    <location>
        <begin position="453"/>
        <end position="525"/>
    </location>
</feature>
<dbReference type="EMBL" id="JADGJD010000868">
    <property type="protein sequence ID" value="KAJ3047972.1"/>
    <property type="molecule type" value="Genomic_DNA"/>
</dbReference>
<comment type="caution">
    <text evidence="2">The sequence shown here is derived from an EMBL/GenBank/DDBJ whole genome shotgun (WGS) entry which is preliminary data.</text>
</comment>
<feature type="compositionally biased region" description="Acidic residues" evidence="1">
    <location>
        <begin position="410"/>
        <end position="422"/>
    </location>
</feature>
<feature type="compositionally biased region" description="Polar residues" evidence="1">
    <location>
        <begin position="467"/>
        <end position="480"/>
    </location>
</feature>
<feature type="compositionally biased region" description="Pro residues" evidence="1">
    <location>
        <begin position="7"/>
        <end position="20"/>
    </location>
</feature>
<dbReference type="Proteomes" id="UP001212841">
    <property type="component" value="Unassembled WGS sequence"/>
</dbReference>
<organism evidence="2 3">
    <name type="scientific">Rhizophlyctis rosea</name>
    <dbReference type="NCBI Taxonomy" id="64517"/>
    <lineage>
        <taxon>Eukaryota</taxon>
        <taxon>Fungi</taxon>
        <taxon>Fungi incertae sedis</taxon>
        <taxon>Chytridiomycota</taxon>
        <taxon>Chytridiomycota incertae sedis</taxon>
        <taxon>Chytridiomycetes</taxon>
        <taxon>Rhizophlyctidales</taxon>
        <taxon>Rhizophlyctidaceae</taxon>
        <taxon>Rhizophlyctis</taxon>
    </lineage>
</organism>
<accession>A0AAD5S970</accession>
<feature type="non-terminal residue" evidence="2">
    <location>
        <position position="1"/>
    </location>
</feature>
<feature type="compositionally biased region" description="Acidic residues" evidence="1">
    <location>
        <begin position="310"/>
        <end position="320"/>
    </location>
</feature>
<evidence type="ECO:0000313" key="2">
    <source>
        <dbReference type="EMBL" id="KAJ3047972.1"/>
    </source>
</evidence>
<proteinExistence type="predicted"/>
<feature type="compositionally biased region" description="Polar residues" evidence="1">
    <location>
        <begin position="198"/>
        <end position="213"/>
    </location>
</feature>
<feature type="region of interest" description="Disordered" evidence="1">
    <location>
        <begin position="297"/>
        <end position="326"/>
    </location>
</feature>
<feature type="compositionally biased region" description="Pro residues" evidence="1">
    <location>
        <begin position="165"/>
        <end position="177"/>
    </location>
</feature>
<evidence type="ECO:0000256" key="1">
    <source>
        <dbReference type="SAM" id="MobiDB-lite"/>
    </source>
</evidence>
<feature type="region of interest" description="Disordered" evidence="1">
    <location>
        <begin position="1"/>
        <end position="213"/>
    </location>
</feature>
<protein>
    <submittedName>
        <fullName evidence="2">Uncharacterized protein</fullName>
    </submittedName>
</protein>
<feature type="compositionally biased region" description="Polar residues" evidence="1">
    <location>
        <begin position="72"/>
        <end position="83"/>
    </location>
</feature>
<feature type="compositionally biased region" description="Polar residues" evidence="1">
    <location>
        <begin position="36"/>
        <end position="52"/>
    </location>
</feature>
<gene>
    <name evidence="2" type="ORF">HK097_010990</name>
</gene>
<name>A0AAD5S970_9FUNG</name>
<feature type="region of interest" description="Disordered" evidence="1">
    <location>
        <begin position="362"/>
        <end position="386"/>
    </location>
</feature>
<feature type="region of interest" description="Disordered" evidence="1">
    <location>
        <begin position="404"/>
        <end position="436"/>
    </location>
</feature>